<organism evidence="1 2">
    <name type="scientific">Trametes coccinea (strain BRFM310)</name>
    <name type="common">Pycnoporus coccineus</name>
    <dbReference type="NCBI Taxonomy" id="1353009"/>
    <lineage>
        <taxon>Eukaryota</taxon>
        <taxon>Fungi</taxon>
        <taxon>Dikarya</taxon>
        <taxon>Basidiomycota</taxon>
        <taxon>Agaricomycotina</taxon>
        <taxon>Agaricomycetes</taxon>
        <taxon>Polyporales</taxon>
        <taxon>Polyporaceae</taxon>
        <taxon>Trametes</taxon>
    </lineage>
</organism>
<reference evidence="1 2" key="1">
    <citation type="journal article" date="2015" name="Biotechnol. Biofuels">
        <title>Enhanced degradation of softwood versus hardwood by the white-rot fungus Pycnoporus coccineus.</title>
        <authorList>
            <person name="Couturier M."/>
            <person name="Navarro D."/>
            <person name="Chevret D."/>
            <person name="Henrissat B."/>
            <person name="Piumi F."/>
            <person name="Ruiz-Duenas F.J."/>
            <person name="Martinez A.T."/>
            <person name="Grigoriev I.V."/>
            <person name="Riley R."/>
            <person name="Lipzen A."/>
            <person name="Berrin J.G."/>
            <person name="Master E.R."/>
            <person name="Rosso M.N."/>
        </authorList>
    </citation>
    <scope>NUCLEOTIDE SEQUENCE [LARGE SCALE GENOMIC DNA]</scope>
    <source>
        <strain evidence="1 2">BRFM310</strain>
    </source>
</reference>
<accession>A0A1Y2IHB9</accession>
<protein>
    <submittedName>
        <fullName evidence="1">Uncharacterized protein</fullName>
    </submittedName>
</protein>
<evidence type="ECO:0000313" key="1">
    <source>
        <dbReference type="EMBL" id="OSD00518.1"/>
    </source>
</evidence>
<dbReference type="Proteomes" id="UP000193067">
    <property type="component" value="Unassembled WGS sequence"/>
</dbReference>
<sequence length="105" mass="12149">MRPCLWNHTWSASYREEQTRYGHNGAFLNSPLRVLRLALTIPESRNRCIEGGRFTLNAQASGGSRQIYEPLTEFEEHEATRGSESIVLFTRRLRTSLPYFTSKLD</sequence>
<keyword evidence="2" id="KW-1185">Reference proteome</keyword>
<gene>
    <name evidence="1" type="ORF">PYCCODRAFT_688959</name>
</gene>
<dbReference type="EMBL" id="KZ084118">
    <property type="protein sequence ID" value="OSD00518.1"/>
    <property type="molecule type" value="Genomic_DNA"/>
</dbReference>
<proteinExistence type="predicted"/>
<dbReference type="AlphaFoldDB" id="A0A1Y2IHB9"/>
<evidence type="ECO:0000313" key="2">
    <source>
        <dbReference type="Proteomes" id="UP000193067"/>
    </source>
</evidence>
<name>A0A1Y2IHB9_TRAC3</name>